<sequence>MADFVPAPRVFPGLDMAAAETLLASGRRIVVTGAGGWLGLATLELLEAVLGGAFAGRVLAFGSGRRTLTLRSGRKVTQLPLRALTTIASQPTWLLHYAFLTRERAEAMSAQDYRAACRKITGMVLGSLDAIGCEAVFVASSGAAGLAAADAEGESPLGLYGAMKREEEERFVDWVYGRGPQSEQDAHQRRRAAIARIFSLSGPYINKHDRYALAGLIGDALAGRPVVVRSPRLVVRSYVAIRELLSLAIALLGDTRGAAVTVFESGGEPCELETVARTVASGWPGVTYLRAPVTDPAVDRYHGDGAAYAYLLEHYGVAAVPLAEQVAETADWLARHGSAATPGGNVAFSGHGR</sequence>
<evidence type="ECO:0000313" key="2">
    <source>
        <dbReference type="EMBL" id="MFC0683944.1"/>
    </source>
</evidence>
<dbReference type="Proteomes" id="UP001589858">
    <property type="component" value="Unassembled WGS sequence"/>
</dbReference>
<dbReference type="InterPro" id="IPR036291">
    <property type="entry name" value="NAD(P)-bd_dom_sf"/>
</dbReference>
<evidence type="ECO:0000259" key="1">
    <source>
        <dbReference type="Pfam" id="PF01370"/>
    </source>
</evidence>
<dbReference type="Gene3D" id="3.40.50.720">
    <property type="entry name" value="NAD(P)-binding Rossmann-like Domain"/>
    <property type="match status" value="1"/>
</dbReference>
<accession>A0ABV6S3Y1</accession>
<gene>
    <name evidence="2" type="ORF">ACFFF8_05005</name>
</gene>
<name>A0ABV6S3Y1_9SPHN</name>
<dbReference type="EMBL" id="JBHLTM010000019">
    <property type="protein sequence ID" value="MFC0683944.1"/>
    <property type="molecule type" value="Genomic_DNA"/>
</dbReference>
<dbReference type="RefSeq" id="WP_267223286.1">
    <property type="nucleotide sequence ID" value="NZ_JAPCWC010000021.1"/>
</dbReference>
<dbReference type="SUPFAM" id="SSF51735">
    <property type="entry name" value="NAD(P)-binding Rossmann-fold domains"/>
    <property type="match status" value="1"/>
</dbReference>
<protein>
    <submittedName>
        <fullName evidence="2">NAD-dependent epimerase/dehydratase family protein</fullName>
    </submittedName>
</protein>
<proteinExistence type="predicted"/>
<keyword evidence="3" id="KW-1185">Reference proteome</keyword>
<feature type="domain" description="NAD-dependent epimerase/dehydratase" evidence="1">
    <location>
        <begin position="29"/>
        <end position="254"/>
    </location>
</feature>
<organism evidence="2 3">
    <name type="scientific">Novosphingobium clariflavum</name>
    <dbReference type="NCBI Taxonomy" id="2029884"/>
    <lineage>
        <taxon>Bacteria</taxon>
        <taxon>Pseudomonadati</taxon>
        <taxon>Pseudomonadota</taxon>
        <taxon>Alphaproteobacteria</taxon>
        <taxon>Sphingomonadales</taxon>
        <taxon>Sphingomonadaceae</taxon>
        <taxon>Novosphingobium</taxon>
    </lineage>
</organism>
<reference evidence="2 3" key="1">
    <citation type="submission" date="2024-09" db="EMBL/GenBank/DDBJ databases">
        <authorList>
            <person name="Sun Q."/>
            <person name="Mori K."/>
        </authorList>
    </citation>
    <scope>NUCLEOTIDE SEQUENCE [LARGE SCALE GENOMIC DNA]</scope>
    <source>
        <strain evidence="2 3">CICC 11035S</strain>
    </source>
</reference>
<dbReference type="InterPro" id="IPR001509">
    <property type="entry name" value="Epimerase_deHydtase"/>
</dbReference>
<comment type="caution">
    <text evidence="2">The sequence shown here is derived from an EMBL/GenBank/DDBJ whole genome shotgun (WGS) entry which is preliminary data.</text>
</comment>
<evidence type="ECO:0000313" key="3">
    <source>
        <dbReference type="Proteomes" id="UP001589858"/>
    </source>
</evidence>
<dbReference type="Pfam" id="PF01370">
    <property type="entry name" value="Epimerase"/>
    <property type="match status" value="1"/>
</dbReference>